<dbReference type="InterPro" id="IPR004330">
    <property type="entry name" value="FAR1_DNA_bnd_dom"/>
</dbReference>
<reference evidence="2 3" key="1">
    <citation type="submission" date="2019-11" db="EMBL/GenBank/DDBJ databases">
        <title>Whole genome sequence of Oryza granulata.</title>
        <authorList>
            <person name="Li W."/>
        </authorList>
    </citation>
    <scope>NUCLEOTIDE SEQUENCE [LARGE SCALE GENOMIC DNA]</scope>
    <source>
        <strain evidence="3">cv. Menghai</strain>
        <tissue evidence="2">Leaf</tissue>
    </source>
</reference>
<accession>A0A6G1E285</accession>
<evidence type="ECO:0000259" key="1">
    <source>
        <dbReference type="Pfam" id="PF03101"/>
    </source>
</evidence>
<dbReference type="Proteomes" id="UP000479710">
    <property type="component" value="Unassembled WGS sequence"/>
</dbReference>
<dbReference type="OrthoDB" id="685682at2759"/>
<evidence type="ECO:0000313" key="3">
    <source>
        <dbReference type="Proteomes" id="UP000479710"/>
    </source>
</evidence>
<name>A0A6G1E285_9ORYZ</name>
<evidence type="ECO:0000313" key="2">
    <source>
        <dbReference type="EMBL" id="KAF0919215.1"/>
    </source>
</evidence>
<dbReference type="Pfam" id="PF03101">
    <property type="entry name" value="FAR1"/>
    <property type="match status" value="1"/>
</dbReference>
<protein>
    <recommendedName>
        <fullName evidence="1">FAR1 domain-containing protein</fullName>
    </recommendedName>
</protein>
<sequence>MAFKTCDEAYEFYMKYAYHADFDVRKSRGKKTVREFCCNHEGKHTYNTDATDIECKRLSKRTGCKAYAKIKSVLDDGEVSSVVLDVVGLNHTIH</sequence>
<dbReference type="PANTHER" id="PTHR46328:SF27">
    <property type="entry name" value="OS12G0287500 PROTEIN"/>
    <property type="match status" value="1"/>
</dbReference>
<keyword evidence="3" id="KW-1185">Reference proteome</keyword>
<dbReference type="EMBL" id="SPHZ02000005">
    <property type="protein sequence ID" value="KAF0919215.1"/>
    <property type="molecule type" value="Genomic_DNA"/>
</dbReference>
<proteinExistence type="predicted"/>
<dbReference type="PANTHER" id="PTHR46328">
    <property type="entry name" value="FAR-RED IMPAIRED RESPONSIVE (FAR1) FAMILY PROTEIN-RELATED"/>
    <property type="match status" value="1"/>
</dbReference>
<gene>
    <name evidence="2" type="ORF">E2562_028767</name>
</gene>
<dbReference type="AlphaFoldDB" id="A0A6G1E285"/>
<feature type="domain" description="FAR1" evidence="1">
    <location>
        <begin position="11"/>
        <end position="73"/>
    </location>
</feature>
<comment type="caution">
    <text evidence="2">The sequence shown here is derived from an EMBL/GenBank/DDBJ whole genome shotgun (WGS) entry which is preliminary data.</text>
</comment>
<organism evidence="2 3">
    <name type="scientific">Oryza meyeriana var. granulata</name>
    <dbReference type="NCBI Taxonomy" id="110450"/>
    <lineage>
        <taxon>Eukaryota</taxon>
        <taxon>Viridiplantae</taxon>
        <taxon>Streptophyta</taxon>
        <taxon>Embryophyta</taxon>
        <taxon>Tracheophyta</taxon>
        <taxon>Spermatophyta</taxon>
        <taxon>Magnoliopsida</taxon>
        <taxon>Liliopsida</taxon>
        <taxon>Poales</taxon>
        <taxon>Poaceae</taxon>
        <taxon>BOP clade</taxon>
        <taxon>Oryzoideae</taxon>
        <taxon>Oryzeae</taxon>
        <taxon>Oryzinae</taxon>
        <taxon>Oryza</taxon>
        <taxon>Oryza meyeriana</taxon>
    </lineage>
</organism>